<keyword evidence="4" id="KW-1185">Reference proteome</keyword>
<evidence type="ECO:0000256" key="1">
    <source>
        <dbReference type="ARBA" id="ARBA00006987"/>
    </source>
</evidence>
<dbReference type="Proteomes" id="UP000773614">
    <property type="component" value="Unassembled WGS sequence"/>
</dbReference>
<dbReference type="EMBL" id="SPKJ01000107">
    <property type="protein sequence ID" value="MYZ49945.1"/>
    <property type="molecule type" value="Genomic_DNA"/>
</dbReference>
<accession>A0A964T8C8</accession>
<name>A0A964T8C8_9HYPH</name>
<comment type="caution">
    <text evidence="3">The sequence shown here is derived from an EMBL/GenBank/DDBJ whole genome shotgun (WGS) entry which is preliminary data.</text>
</comment>
<dbReference type="PANTHER" id="PTHR42928:SF1">
    <property type="entry name" value="BLR4371 PROTEIN"/>
    <property type="match status" value="1"/>
</dbReference>
<keyword evidence="2" id="KW-0732">Signal</keyword>
<dbReference type="InterPro" id="IPR042100">
    <property type="entry name" value="Bug_dom1"/>
</dbReference>
<organism evidence="3 4">
    <name type="scientific">Propylenella binzhouense</name>
    <dbReference type="NCBI Taxonomy" id="2555902"/>
    <lineage>
        <taxon>Bacteria</taxon>
        <taxon>Pseudomonadati</taxon>
        <taxon>Pseudomonadota</taxon>
        <taxon>Alphaproteobacteria</taxon>
        <taxon>Hyphomicrobiales</taxon>
        <taxon>Propylenellaceae</taxon>
        <taxon>Propylenella</taxon>
    </lineage>
</organism>
<comment type="similarity">
    <text evidence="1">Belongs to the UPF0065 (bug) family.</text>
</comment>
<protein>
    <submittedName>
        <fullName evidence="3">Tripartite tricarboxylate transporter substrate binding protein</fullName>
    </submittedName>
</protein>
<gene>
    <name evidence="3" type="ORF">E4O86_19750</name>
</gene>
<dbReference type="PIRSF" id="PIRSF017082">
    <property type="entry name" value="YflP"/>
    <property type="match status" value="1"/>
</dbReference>
<feature type="chain" id="PRO_5036938021" evidence="2">
    <location>
        <begin position="34"/>
        <end position="328"/>
    </location>
</feature>
<dbReference type="InterPro" id="IPR005064">
    <property type="entry name" value="BUG"/>
</dbReference>
<dbReference type="SUPFAM" id="SSF53850">
    <property type="entry name" value="Periplasmic binding protein-like II"/>
    <property type="match status" value="1"/>
</dbReference>
<dbReference type="CDD" id="cd07012">
    <property type="entry name" value="PBP2_Bug_TTT"/>
    <property type="match status" value="1"/>
</dbReference>
<feature type="signal peptide" evidence="2">
    <location>
        <begin position="1"/>
        <end position="33"/>
    </location>
</feature>
<dbReference type="AlphaFoldDB" id="A0A964T8C8"/>
<dbReference type="Gene3D" id="3.40.190.10">
    <property type="entry name" value="Periplasmic binding protein-like II"/>
    <property type="match status" value="1"/>
</dbReference>
<dbReference type="RefSeq" id="WP_161142283.1">
    <property type="nucleotide sequence ID" value="NZ_SPKJ01000107.1"/>
</dbReference>
<dbReference type="OrthoDB" id="8443386at2"/>
<dbReference type="Pfam" id="PF03401">
    <property type="entry name" value="TctC"/>
    <property type="match status" value="1"/>
</dbReference>
<evidence type="ECO:0000313" key="3">
    <source>
        <dbReference type="EMBL" id="MYZ49945.1"/>
    </source>
</evidence>
<proteinExistence type="inferred from homology"/>
<reference evidence="3" key="1">
    <citation type="submission" date="2019-03" db="EMBL/GenBank/DDBJ databases">
        <title>Afifella sp. nov., isolated from activated sludge.</title>
        <authorList>
            <person name="Li Q."/>
            <person name="Liu Y."/>
        </authorList>
    </citation>
    <scope>NUCLEOTIDE SEQUENCE</scope>
    <source>
        <strain evidence="3">L72</strain>
    </source>
</reference>
<evidence type="ECO:0000313" key="4">
    <source>
        <dbReference type="Proteomes" id="UP000773614"/>
    </source>
</evidence>
<dbReference type="PANTHER" id="PTHR42928">
    <property type="entry name" value="TRICARBOXYLATE-BINDING PROTEIN"/>
    <property type="match status" value="1"/>
</dbReference>
<sequence length="328" mass="35413">MNRVSSMLKSALAAGALAAALALPVASAGPADAQDYPSKRLEWTIAFGPGGGNDIMSRTLIDILQKHKLYPENIVAENRAGGSGAVGWGYVFGKKGDPYQISSTSGSFVTTPLQADTPWKPTDFTPIALLASDDLVLLVKGDSEIETVQQFIEAAKKKPPTIGGIGAVNVDFIIPKILSKQAGFDFDYVSFNAAGELNTALLSNSLDAIMANPGEVLGLIESKDMRPLAYSGETTPPALGDVPTLKEAGYEIGVSLPRGLILPPDVPKEAQDWWIETIKKVVETPEWKDYLEKQILTENIRYGEDFRTFLKTTQDRFAEILREQGAIK</sequence>
<dbReference type="Gene3D" id="3.40.190.150">
    <property type="entry name" value="Bordetella uptake gene, domain 1"/>
    <property type="match status" value="1"/>
</dbReference>
<evidence type="ECO:0000256" key="2">
    <source>
        <dbReference type="SAM" id="SignalP"/>
    </source>
</evidence>